<keyword evidence="12 14" id="KW-0371">Homeobox</keyword>
<evidence type="ECO:0000256" key="16">
    <source>
        <dbReference type="SAM" id="Phobius"/>
    </source>
</evidence>
<dbReference type="FunFam" id="1.10.10.60:FF:000020">
    <property type="entry name" value="Ceramide synthase 5"/>
    <property type="match status" value="1"/>
</dbReference>
<dbReference type="UniPathway" id="UPA00222"/>
<comment type="subcellular location">
    <subcellularLocation>
        <location evidence="1">Endoplasmic reticulum membrane</location>
        <topology evidence="1">Multi-pass membrane protein</topology>
    </subcellularLocation>
    <subcellularLocation>
        <location evidence="12 14">Nucleus</location>
    </subcellularLocation>
</comment>
<dbReference type="GO" id="GO:0050291">
    <property type="term" value="F:sphingosine N-acyltransferase activity"/>
    <property type="evidence" value="ECO:0007669"/>
    <property type="project" value="InterPro"/>
</dbReference>
<dbReference type="PANTHER" id="PTHR12560:SF43">
    <property type="entry name" value="CERAMIDE SYNTHASE 6"/>
    <property type="match status" value="1"/>
</dbReference>
<evidence type="ECO:0000256" key="9">
    <source>
        <dbReference type="ARBA" id="ARBA00023098"/>
    </source>
</evidence>
<dbReference type="PIRSF" id="PIRSF005225">
    <property type="entry name" value="LAG1_LAC1"/>
    <property type="match status" value="1"/>
</dbReference>
<feature type="transmembrane region" description="Helical" evidence="16">
    <location>
        <begin position="302"/>
        <end position="327"/>
    </location>
</feature>
<dbReference type="SUPFAM" id="SSF46689">
    <property type="entry name" value="Homeodomain-like"/>
    <property type="match status" value="1"/>
</dbReference>
<dbReference type="AlphaFoldDB" id="A0A6P7YQE5"/>
<name>A0A6P7YQE5_9AMPH</name>
<dbReference type="CDD" id="cd00086">
    <property type="entry name" value="homeodomain"/>
    <property type="match status" value="1"/>
</dbReference>
<feature type="transmembrane region" description="Helical" evidence="16">
    <location>
        <begin position="205"/>
        <end position="225"/>
    </location>
</feature>
<feature type="transmembrane region" description="Helical" evidence="16">
    <location>
        <begin position="38"/>
        <end position="55"/>
    </location>
</feature>
<dbReference type="PROSITE" id="PS50922">
    <property type="entry name" value="TLC"/>
    <property type="match status" value="1"/>
</dbReference>
<dbReference type="CTD" id="253782"/>
<evidence type="ECO:0000256" key="14">
    <source>
        <dbReference type="RuleBase" id="RU000682"/>
    </source>
</evidence>
<evidence type="ECO:0000256" key="12">
    <source>
        <dbReference type="PROSITE-ProRule" id="PRU00108"/>
    </source>
</evidence>
<evidence type="ECO:0000313" key="19">
    <source>
        <dbReference type="Proteomes" id="UP000515156"/>
    </source>
</evidence>
<dbReference type="InterPro" id="IPR009057">
    <property type="entry name" value="Homeodomain-like_sf"/>
</dbReference>
<evidence type="ECO:0000256" key="5">
    <source>
        <dbReference type="ARBA" id="ARBA00022679"/>
    </source>
</evidence>
<dbReference type="InterPro" id="IPR001356">
    <property type="entry name" value="HD"/>
</dbReference>
<keyword evidence="7" id="KW-0256">Endoplasmic reticulum</keyword>
<organism evidence="19 20">
    <name type="scientific">Microcaecilia unicolor</name>
    <dbReference type="NCBI Taxonomy" id="1415580"/>
    <lineage>
        <taxon>Eukaryota</taxon>
        <taxon>Metazoa</taxon>
        <taxon>Chordata</taxon>
        <taxon>Craniata</taxon>
        <taxon>Vertebrata</taxon>
        <taxon>Euteleostomi</taxon>
        <taxon>Amphibia</taxon>
        <taxon>Gymnophiona</taxon>
        <taxon>Siphonopidae</taxon>
        <taxon>Microcaecilia</taxon>
    </lineage>
</organism>
<dbReference type="GO" id="GO:0046513">
    <property type="term" value="P:ceramide biosynthetic process"/>
    <property type="evidence" value="ECO:0007669"/>
    <property type="project" value="InterPro"/>
</dbReference>
<evidence type="ECO:0000259" key="17">
    <source>
        <dbReference type="PROSITE" id="PS50071"/>
    </source>
</evidence>
<dbReference type="Pfam" id="PF03798">
    <property type="entry name" value="TRAM_LAG1_CLN8"/>
    <property type="match status" value="1"/>
</dbReference>
<keyword evidence="19" id="KW-1185">Reference proteome</keyword>
<evidence type="ECO:0000256" key="13">
    <source>
        <dbReference type="PROSITE-ProRule" id="PRU00205"/>
    </source>
</evidence>
<dbReference type="GO" id="GO:0005634">
    <property type="term" value="C:nucleus"/>
    <property type="evidence" value="ECO:0007669"/>
    <property type="project" value="UniProtKB-SubCell"/>
</dbReference>
<keyword evidence="4" id="KW-0444">Lipid biosynthesis</keyword>
<feature type="domain" description="TLC" evidence="18">
    <location>
        <begin position="130"/>
        <end position="331"/>
    </location>
</feature>
<keyword evidence="8 16" id="KW-1133">Transmembrane helix</keyword>
<feature type="transmembrane region" description="Helical" evidence="16">
    <location>
        <begin position="262"/>
        <end position="282"/>
    </location>
</feature>
<dbReference type="InParanoid" id="A0A6P7YQE5"/>
<feature type="transmembrane region" description="Helical" evidence="16">
    <location>
        <begin position="137"/>
        <end position="160"/>
    </location>
</feature>
<dbReference type="Proteomes" id="UP000515156">
    <property type="component" value="Chromosome 7"/>
</dbReference>
<dbReference type="GeneID" id="115474134"/>
<feature type="region of interest" description="Disordered" evidence="15">
    <location>
        <begin position="337"/>
        <end position="386"/>
    </location>
</feature>
<dbReference type="GO" id="GO:0005789">
    <property type="term" value="C:endoplasmic reticulum membrane"/>
    <property type="evidence" value="ECO:0007669"/>
    <property type="project" value="UniProtKB-SubCell"/>
</dbReference>
<keyword evidence="12 14" id="KW-0238">DNA-binding</keyword>
<protein>
    <submittedName>
        <fullName evidence="20">Ceramide synthase 6 isoform X1</fullName>
    </submittedName>
</protein>
<dbReference type="OrthoDB" id="537032at2759"/>
<evidence type="ECO:0000256" key="11">
    <source>
        <dbReference type="ARBA" id="ARBA00049036"/>
    </source>
</evidence>
<keyword evidence="5" id="KW-0808">Transferase</keyword>
<keyword evidence="9" id="KW-0443">Lipid metabolism</keyword>
<feature type="domain" description="Homeobox" evidence="17">
    <location>
        <begin position="83"/>
        <end position="127"/>
    </location>
</feature>
<evidence type="ECO:0000259" key="18">
    <source>
        <dbReference type="PROSITE" id="PS50922"/>
    </source>
</evidence>
<evidence type="ECO:0000256" key="15">
    <source>
        <dbReference type="SAM" id="MobiDB-lite"/>
    </source>
</evidence>
<dbReference type="KEGG" id="muo:115474134"/>
<evidence type="ECO:0000313" key="20">
    <source>
        <dbReference type="RefSeq" id="XP_030065329.1"/>
    </source>
</evidence>
<dbReference type="PROSITE" id="PS50071">
    <property type="entry name" value="HOMEOBOX_2"/>
    <property type="match status" value="1"/>
</dbReference>
<dbReference type="Gene3D" id="1.10.10.60">
    <property type="entry name" value="Homeodomain-like"/>
    <property type="match status" value="1"/>
</dbReference>
<evidence type="ECO:0000256" key="6">
    <source>
        <dbReference type="ARBA" id="ARBA00022692"/>
    </source>
</evidence>
<dbReference type="Pfam" id="PF00046">
    <property type="entry name" value="Homeodomain"/>
    <property type="match status" value="1"/>
</dbReference>
<dbReference type="RefSeq" id="XP_030065329.1">
    <property type="nucleotide sequence ID" value="XM_030209469.1"/>
</dbReference>
<comment type="catalytic activity">
    <reaction evidence="11">
        <text>sphinganine + octadecanoyl-CoA = N-(octadecanoyl)-sphinganine + CoA + H(+)</text>
        <dbReference type="Rhea" id="RHEA:36547"/>
        <dbReference type="ChEBI" id="CHEBI:15378"/>
        <dbReference type="ChEBI" id="CHEBI:57287"/>
        <dbReference type="ChEBI" id="CHEBI:57394"/>
        <dbReference type="ChEBI" id="CHEBI:57817"/>
        <dbReference type="ChEBI" id="CHEBI:67033"/>
    </reaction>
    <physiologicalReaction direction="left-to-right" evidence="11">
        <dbReference type="Rhea" id="RHEA:36548"/>
    </physiologicalReaction>
</comment>
<evidence type="ECO:0000256" key="2">
    <source>
        <dbReference type="ARBA" id="ARBA00004760"/>
    </source>
</evidence>
<accession>A0A6P7YQE5</accession>
<feature type="compositionally biased region" description="Polar residues" evidence="15">
    <location>
        <begin position="361"/>
        <end position="386"/>
    </location>
</feature>
<sequence length="386" mass="45704">MAGILAWFWNERFWLPHNVTWADLKNTEEATFPQVEDLYLSFPFAFCIYMIRLVFERFVAKPCAMRLKIQNNGPMKAQPNAILEKVFTAITKHPDEKRLEGLSKQLDWDVRSIQRWFRQRRNQEKPSIVKRFCESMWMFTFHLHLFIYQIWFMKTMPWFWNLRQCWENYPYQPLISDVHYYYIIKVSFYFSLLLSQCLDMKRKDFGLMVVHHCTAVLLLTSSYVINMVRMGTLIMSLHDVNDLFLQAAKLANYTKCQKLCDLLFGLFAILFIVTRLCIYPLWLLNSTLFDSWEIVGPFPSWWFMNFLLLIIQVLNFMWSCIIIKMVWKAFSKGKVSKDDRSDVESSSDDEDSVSYGKNIHSKTSNGTTDASDTNGYLSSGICSEEH</sequence>
<dbReference type="InterPro" id="IPR016439">
    <property type="entry name" value="Lag1/Lac1-like"/>
</dbReference>
<feature type="DNA-binding region" description="Homeobox" evidence="12">
    <location>
        <begin position="85"/>
        <end position="128"/>
    </location>
</feature>
<evidence type="ECO:0000256" key="8">
    <source>
        <dbReference type="ARBA" id="ARBA00022989"/>
    </source>
</evidence>
<proteinExistence type="predicted"/>
<evidence type="ECO:0000256" key="1">
    <source>
        <dbReference type="ARBA" id="ARBA00004477"/>
    </source>
</evidence>
<gene>
    <name evidence="20" type="primary">CERS6</name>
</gene>
<keyword evidence="6 13" id="KW-0812">Transmembrane</keyword>
<dbReference type="PANTHER" id="PTHR12560">
    <property type="entry name" value="LONGEVITY ASSURANCE FACTOR 1 LAG1"/>
    <property type="match status" value="1"/>
</dbReference>
<evidence type="ECO:0000256" key="3">
    <source>
        <dbReference type="ARBA" id="ARBA00004991"/>
    </source>
</evidence>
<keyword evidence="12 14" id="KW-0539">Nucleus</keyword>
<dbReference type="GO" id="GO:0003677">
    <property type="term" value="F:DNA binding"/>
    <property type="evidence" value="ECO:0007669"/>
    <property type="project" value="UniProtKB-UniRule"/>
</dbReference>
<dbReference type="FunCoup" id="A0A6P7YQE5">
    <property type="interactions" value="1928"/>
</dbReference>
<dbReference type="InterPro" id="IPR006634">
    <property type="entry name" value="TLC-dom"/>
</dbReference>
<evidence type="ECO:0000256" key="7">
    <source>
        <dbReference type="ARBA" id="ARBA00022824"/>
    </source>
</evidence>
<keyword evidence="10 13" id="KW-0472">Membrane</keyword>
<evidence type="ECO:0000256" key="10">
    <source>
        <dbReference type="ARBA" id="ARBA00023136"/>
    </source>
</evidence>
<evidence type="ECO:0000256" key="4">
    <source>
        <dbReference type="ARBA" id="ARBA00022516"/>
    </source>
</evidence>
<reference evidence="20" key="1">
    <citation type="submission" date="2025-08" db="UniProtKB">
        <authorList>
            <consortium name="RefSeq"/>
        </authorList>
    </citation>
    <scope>IDENTIFICATION</scope>
</reference>
<dbReference type="SMART" id="SM00724">
    <property type="entry name" value="TLC"/>
    <property type="match status" value="1"/>
</dbReference>
<comment type="pathway">
    <text evidence="3">Sphingolipid metabolism.</text>
</comment>
<comment type="pathway">
    <text evidence="2">Lipid metabolism; sphingolipid metabolism.</text>
</comment>